<evidence type="ECO:0000313" key="10">
    <source>
        <dbReference type="Proteomes" id="UP001220324"/>
    </source>
</evidence>
<evidence type="ECO:0000256" key="5">
    <source>
        <dbReference type="ARBA" id="ARBA00038359"/>
    </source>
</evidence>
<feature type="domain" description="Rhodopsin" evidence="8">
    <location>
        <begin position="33"/>
        <end position="275"/>
    </location>
</feature>
<evidence type="ECO:0000256" key="7">
    <source>
        <dbReference type="SAM" id="Phobius"/>
    </source>
</evidence>
<proteinExistence type="inferred from homology"/>
<dbReference type="InterPro" id="IPR049326">
    <property type="entry name" value="Rhodopsin_dom_fungi"/>
</dbReference>
<dbReference type="Pfam" id="PF20684">
    <property type="entry name" value="Fung_rhodopsin"/>
    <property type="match status" value="1"/>
</dbReference>
<keyword evidence="2 7" id="KW-0812">Transmembrane</keyword>
<evidence type="ECO:0000256" key="3">
    <source>
        <dbReference type="ARBA" id="ARBA00022989"/>
    </source>
</evidence>
<comment type="subcellular location">
    <subcellularLocation>
        <location evidence="1">Membrane</location>
        <topology evidence="1">Multi-pass membrane protein</topology>
    </subcellularLocation>
</comment>
<comment type="caution">
    <text evidence="9">The sequence shown here is derived from an EMBL/GenBank/DDBJ whole genome shotgun (WGS) entry which is preliminary data.</text>
</comment>
<feature type="transmembrane region" description="Helical" evidence="7">
    <location>
        <begin position="126"/>
        <end position="147"/>
    </location>
</feature>
<keyword evidence="3 7" id="KW-1133">Transmembrane helix</keyword>
<evidence type="ECO:0000259" key="8">
    <source>
        <dbReference type="Pfam" id="PF20684"/>
    </source>
</evidence>
<organism evidence="9 10">
    <name type="scientific">Penicillium frequentans</name>
    <dbReference type="NCBI Taxonomy" id="3151616"/>
    <lineage>
        <taxon>Eukaryota</taxon>
        <taxon>Fungi</taxon>
        <taxon>Dikarya</taxon>
        <taxon>Ascomycota</taxon>
        <taxon>Pezizomycotina</taxon>
        <taxon>Eurotiomycetes</taxon>
        <taxon>Eurotiomycetidae</taxon>
        <taxon>Eurotiales</taxon>
        <taxon>Aspergillaceae</taxon>
        <taxon>Penicillium</taxon>
    </lineage>
</organism>
<name>A0AAD6CY56_9EURO</name>
<dbReference type="Proteomes" id="UP001220324">
    <property type="component" value="Unassembled WGS sequence"/>
</dbReference>
<feature type="transmembrane region" description="Helical" evidence="7">
    <location>
        <begin position="48"/>
        <end position="68"/>
    </location>
</feature>
<comment type="similarity">
    <text evidence="5">Belongs to the SAT4 family.</text>
</comment>
<protein>
    <recommendedName>
        <fullName evidence="8">Rhodopsin domain-containing protein</fullName>
    </recommendedName>
</protein>
<dbReference type="PANTHER" id="PTHR33048:SF47">
    <property type="entry name" value="INTEGRAL MEMBRANE PROTEIN-RELATED"/>
    <property type="match status" value="1"/>
</dbReference>
<feature type="compositionally biased region" description="Basic and acidic residues" evidence="6">
    <location>
        <begin position="332"/>
        <end position="341"/>
    </location>
</feature>
<accession>A0AAD6CY56</accession>
<feature type="transmembrane region" description="Helical" evidence="7">
    <location>
        <begin position="214"/>
        <end position="234"/>
    </location>
</feature>
<evidence type="ECO:0000256" key="6">
    <source>
        <dbReference type="SAM" id="MobiDB-lite"/>
    </source>
</evidence>
<feature type="transmembrane region" description="Helical" evidence="7">
    <location>
        <begin position="12"/>
        <end position="36"/>
    </location>
</feature>
<evidence type="ECO:0000313" key="9">
    <source>
        <dbReference type="EMBL" id="KAJ5540925.1"/>
    </source>
</evidence>
<feature type="transmembrane region" description="Helical" evidence="7">
    <location>
        <begin position="97"/>
        <end position="114"/>
    </location>
</feature>
<dbReference type="GO" id="GO:0016020">
    <property type="term" value="C:membrane"/>
    <property type="evidence" value="ECO:0007669"/>
    <property type="project" value="UniProtKB-SubCell"/>
</dbReference>
<feature type="region of interest" description="Disordered" evidence="6">
    <location>
        <begin position="313"/>
        <end position="341"/>
    </location>
</feature>
<feature type="transmembrane region" description="Helical" evidence="7">
    <location>
        <begin position="180"/>
        <end position="202"/>
    </location>
</feature>
<dbReference type="EMBL" id="JAQIZZ010000005">
    <property type="protein sequence ID" value="KAJ5540925.1"/>
    <property type="molecule type" value="Genomic_DNA"/>
</dbReference>
<reference evidence="9 10" key="1">
    <citation type="journal article" date="2023" name="IMA Fungus">
        <title>Comparative genomic study of the Penicillium genus elucidates a diverse pangenome and 15 lateral gene transfer events.</title>
        <authorList>
            <person name="Petersen C."/>
            <person name="Sorensen T."/>
            <person name="Nielsen M.R."/>
            <person name="Sondergaard T.E."/>
            <person name="Sorensen J.L."/>
            <person name="Fitzpatrick D.A."/>
            <person name="Frisvad J.C."/>
            <person name="Nielsen K.L."/>
        </authorList>
    </citation>
    <scope>NUCLEOTIDE SEQUENCE [LARGE SCALE GENOMIC DNA]</scope>
    <source>
        <strain evidence="9 10">IBT 35679</strain>
    </source>
</reference>
<keyword evidence="10" id="KW-1185">Reference proteome</keyword>
<dbReference type="PANTHER" id="PTHR33048">
    <property type="entry name" value="PTH11-LIKE INTEGRAL MEMBRANE PROTEIN (AFU_ORTHOLOGUE AFUA_5G11245)"/>
    <property type="match status" value="1"/>
</dbReference>
<sequence length="341" mass="37499">MSASLPPDVDRSAALLSSFWIPFPFTFLLICTRLYSRVLRKDLGLDDFLIVVAWVLYLIGLCLSTVMVRHGGLRHIQYLTMDQLEFVLKMEIVDQPFGVLSAMFGKISVALFICRVMGATAKYRRYIIYVNIAIYVALSFVNIGVLFGQCKPTAALWTPALAAAPSTKCLDASINTDLSILQAAFGAWIDFFLALLPLTFILKLKVSVKRRMILCALLGLGLVACVCACIKAAQFSKSTNNPDATWATYSVYLWASLELPFVIIAASIPPSKPVWDAIFNGKPIRLDSNTFKNSKSSGHSGLIYRFGRSQNSQLKSSTASMEESVGGGEADVQEKRNHSVV</sequence>
<keyword evidence="4 7" id="KW-0472">Membrane</keyword>
<dbReference type="AlphaFoldDB" id="A0AAD6CY56"/>
<dbReference type="InterPro" id="IPR052337">
    <property type="entry name" value="SAT4-like"/>
</dbReference>
<gene>
    <name evidence="9" type="ORF">N7494_006001</name>
</gene>
<evidence type="ECO:0000256" key="1">
    <source>
        <dbReference type="ARBA" id="ARBA00004141"/>
    </source>
</evidence>
<evidence type="ECO:0000256" key="2">
    <source>
        <dbReference type="ARBA" id="ARBA00022692"/>
    </source>
</evidence>
<evidence type="ECO:0000256" key="4">
    <source>
        <dbReference type="ARBA" id="ARBA00023136"/>
    </source>
</evidence>
<feature type="transmembrane region" description="Helical" evidence="7">
    <location>
        <begin position="246"/>
        <end position="268"/>
    </location>
</feature>